<reference evidence="1" key="1">
    <citation type="journal article" date="2023" name="bioRxiv">
        <title>Improved chromosome-level genome assembly for marigold (Tagetes erecta).</title>
        <authorList>
            <person name="Jiang F."/>
            <person name="Yuan L."/>
            <person name="Wang S."/>
            <person name="Wang H."/>
            <person name="Xu D."/>
            <person name="Wang A."/>
            <person name="Fan W."/>
        </authorList>
    </citation>
    <scope>NUCLEOTIDE SEQUENCE</scope>
    <source>
        <strain evidence="1">WSJ</strain>
        <tissue evidence="1">Leaf</tissue>
    </source>
</reference>
<keyword evidence="2" id="KW-1185">Reference proteome</keyword>
<protein>
    <submittedName>
        <fullName evidence="1">Uncharacterized protein</fullName>
    </submittedName>
</protein>
<dbReference type="Proteomes" id="UP001229421">
    <property type="component" value="Unassembled WGS sequence"/>
</dbReference>
<name>A0AAD8LES8_TARER</name>
<comment type="caution">
    <text evidence="1">The sequence shown here is derived from an EMBL/GenBank/DDBJ whole genome shotgun (WGS) entry which is preliminary data.</text>
</comment>
<accession>A0AAD8LES8</accession>
<gene>
    <name evidence="1" type="ORF">QVD17_02912</name>
</gene>
<dbReference type="EMBL" id="JAUHHV010000001">
    <property type="protein sequence ID" value="KAK1437127.1"/>
    <property type="molecule type" value="Genomic_DNA"/>
</dbReference>
<sequence>MLCEHCNALLSIFDSIVDTDLIHINFIDIFSLSILFHQSITIFFLSFAGCRVFSSLPDTFIFLFFSANN</sequence>
<organism evidence="1 2">
    <name type="scientific">Tagetes erecta</name>
    <name type="common">African marigold</name>
    <dbReference type="NCBI Taxonomy" id="13708"/>
    <lineage>
        <taxon>Eukaryota</taxon>
        <taxon>Viridiplantae</taxon>
        <taxon>Streptophyta</taxon>
        <taxon>Embryophyta</taxon>
        <taxon>Tracheophyta</taxon>
        <taxon>Spermatophyta</taxon>
        <taxon>Magnoliopsida</taxon>
        <taxon>eudicotyledons</taxon>
        <taxon>Gunneridae</taxon>
        <taxon>Pentapetalae</taxon>
        <taxon>asterids</taxon>
        <taxon>campanulids</taxon>
        <taxon>Asterales</taxon>
        <taxon>Asteraceae</taxon>
        <taxon>Asteroideae</taxon>
        <taxon>Heliantheae alliance</taxon>
        <taxon>Tageteae</taxon>
        <taxon>Tagetes</taxon>
    </lineage>
</organism>
<evidence type="ECO:0000313" key="1">
    <source>
        <dbReference type="EMBL" id="KAK1437127.1"/>
    </source>
</evidence>
<dbReference type="AlphaFoldDB" id="A0AAD8LES8"/>
<proteinExistence type="predicted"/>
<evidence type="ECO:0000313" key="2">
    <source>
        <dbReference type="Proteomes" id="UP001229421"/>
    </source>
</evidence>